<name>A0A9P6GB07_9PLEO</name>
<proteinExistence type="predicted"/>
<sequence>MLSQFPTIAAPSNHVLALDLHNSADTFHTAHEIIGSIEAFITAHYATARSVAFFTAEEIIPVSIVQNNSDERNRIYDPSATSPHHGKNPGETRETVRDVVAEQTSKETNQLAFTNYSRIELGRKGRGKHKRYVFSYWGRTYYRTGSAQSLRRPDPCRIVTATRSISFAMAMASTDWVPAWELHFANPKLESSQQSLYESGVLVATGVVALVDNAIRSYLAVLDAGGAGLIDLVVRDRRMAV</sequence>
<gene>
    <name evidence="2" type="ORF">PMIN01_10136</name>
</gene>
<evidence type="ECO:0000256" key="1">
    <source>
        <dbReference type="SAM" id="MobiDB-lite"/>
    </source>
</evidence>
<dbReference type="EMBL" id="WJXW01000011">
    <property type="protein sequence ID" value="KAF9732207.1"/>
    <property type="molecule type" value="Genomic_DNA"/>
</dbReference>
<protein>
    <submittedName>
        <fullName evidence="2">Uncharacterized protein</fullName>
    </submittedName>
</protein>
<keyword evidence="3" id="KW-1185">Reference proteome</keyword>
<feature type="region of interest" description="Disordered" evidence="1">
    <location>
        <begin position="71"/>
        <end position="94"/>
    </location>
</feature>
<comment type="caution">
    <text evidence="2">The sequence shown here is derived from an EMBL/GenBank/DDBJ whole genome shotgun (WGS) entry which is preliminary data.</text>
</comment>
<dbReference type="AlphaFoldDB" id="A0A9P6GB07"/>
<evidence type="ECO:0000313" key="3">
    <source>
        <dbReference type="Proteomes" id="UP000756921"/>
    </source>
</evidence>
<organism evidence="2 3">
    <name type="scientific">Paraphaeosphaeria minitans</name>
    <dbReference type="NCBI Taxonomy" id="565426"/>
    <lineage>
        <taxon>Eukaryota</taxon>
        <taxon>Fungi</taxon>
        <taxon>Dikarya</taxon>
        <taxon>Ascomycota</taxon>
        <taxon>Pezizomycotina</taxon>
        <taxon>Dothideomycetes</taxon>
        <taxon>Pleosporomycetidae</taxon>
        <taxon>Pleosporales</taxon>
        <taxon>Massarineae</taxon>
        <taxon>Didymosphaeriaceae</taxon>
        <taxon>Paraphaeosphaeria</taxon>
    </lineage>
</organism>
<dbReference type="Proteomes" id="UP000756921">
    <property type="component" value="Unassembled WGS sequence"/>
</dbReference>
<accession>A0A9P6GB07</accession>
<reference evidence="2" key="1">
    <citation type="journal article" date="2020" name="Mol. Plant Microbe Interact.">
        <title>Genome Sequence of the Biocontrol Agent Coniothyrium minitans strain Conio (IMI 134523).</title>
        <authorList>
            <person name="Patel D."/>
            <person name="Shittu T.A."/>
            <person name="Baroncelli R."/>
            <person name="Muthumeenakshi S."/>
            <person name="Osborne T.H."/>
            <person name="Janganan T.K."/>
            <person name="Sreenivasaprasad S."/>
        </authorList>
    </citation>
    <scope>NUCLEOTIDE SEQUENCE</scope>
    <source>
        <strain evidence="2">Conio</strain>
    </source>
</reference>
<evidence type="ECO:0000313" key="2">
    <source>
        <dbReference type="EMBL" id="KAF9732207.1"/>
    </source>
</evidence>